<feature type="binding site" evidence="12">
    <location>
        <begin position="83"/>
        <end position="85"/>
    </location>
    <ligand>
        <name>L-histidine</name>
        <dbReference type="ChEBI" id="CHEBI:57595"/>
    </ligand>
</feature>
<dbReference type="CDD" id="cd00773">
    <property type="entry name" value="HisRS-like_core"/>
    <property type="match status" value="1"/>
</dbReference>
<keyword evidence="8 11" id="KW-0648">Protein biosynthesis</keyword>
<evidence type="ECO:0000313" key="15">
    <source>
        <dbReference type="Proteomes" id="UP001359886"/>
    </source>
</evidence>
<comment type="subunit">
    <text evidence="3 11">Homodimer.</text>
</comment>
<evidence type="ECO:0000256" key="12">
    <source>
        <dbReference type="PIRSR" id="PIRSR001549-1"/>
    </source>
</evidence>
<dbReference type="FunFam" id="3.30.930.10:FF:000005">
    <property type="entry name" value="Histidine--tRNA ligase"/>
    <property type="match status" value="1"/>
</dbReference>
<dbReference type="GO" id="GO:0005524">
    <property type="term" value="F:ATP binding"/>
    <property type="evidence" value="ECO:0007669"/>
    <property type="project" value="UniProtKB-UniRule"/>
</dbReference>
<feature type="domain" description="Aminoacyl-transfer RNA synthetases class-II family profile" evidence="13">
    <location>
        <begin position="1"/>
        <end position="326"/>
    </location>
</feature>
<dbReference type="EMBL" id="JAZHOG010000007">
    <property type="protein sequence ID" value="MEJ8568373.1"/>
    <property type="molecule type" value="Genomic_DNA"/>
</dbReference>
<protein>
    <recommendedName>
        <fullName evidence="11">Histidine--tRNA ligase</fullName>
        <ecNumber evidence="11">6.1.1.21</ecNumber>
    </recommendedName>
    <alternativeName>
        <fullName evidence="11">Histidyl-tRNA synthetase</fullName>
        <shortName evidence="11">HisRS</shortName>
    </alternativeName>
</protein>
<reference evidence="14 15" key="1">
    <citation type="submission" date="2024-02" db="EMBL/GenBank/DDBJ databases">
        <title>A novel Wenzhouxiangellaceae bacterium, isolated from coastal sediments.</title>
        <authorList>
            <person name="Du Z.-J."/>
            <person name="Ye Y.-Q."/>
            <person name="Zhang X.-Y."/>
        </authorList>
    </citation>
    <scope>NUCLEOTIDE SEQUENCE [LARGE SCALE GENOMIC DNA]</scope>
    <source>
        <strain evidence="14 15">CH-27</strain>
    </source>
</reference>
<evidence type="ECO:0000256" key="9">
    <source>
        <dbReference type="ARBA" id="ARBA00023146"/>
    </source>
</evidence>
<evidence type="ECO:0000256" key="5">
    <source>
        <dbReference type="ARBA" id="ARBA00022598"/>
    </source>
</evidence>
<feature type="binding site" evidence="12">
    <location>
        <position position="127"/>
    </location>
    <ligand>
        <name>L-histidine</name>
        <dbReference type="ChEBI" id="CHEBI:57595"/>
    </ligand>
</feature>
<dbReference type="AlphaFoldDB" id="A0AAW9RDR7"/>
<name>A0AAW9RDR7_9GAMM</name>
<sequence length="437" mass="48815">MTSTIQSIRGMHDILPSDLPAWQRLEQTVADIFTRYAYSEIRIPVVEKTELFARAIGDATDVVEKEMYTFEDRNGDQLSLRPEGTAGVVRAVLQNGLLYATPLRLWYAGPMFRRERPQKGRTRQFHQIGAEVFGAHGPDVDAELLALCKRLWDALGIGGLRLEINSLGTAEERAAYREALKTYFAAHPDALDADSQRRLERNPLRILDSKNPDMRELIAGAPALDSYLGEASRDHFDTLRRYLDDLGVAHRVNPRLVRGLDYYSHTVFEWITDELGAQGTVCAGGRYDGLVEIQGGKPWPGIGFAMGQERLVELMRLNRKESGAAPHLYFVLVGDSTTSAGLALAERLRSALPGLRIQLNLAGGSFKAQFRRADRSEAPLALILGEEEVNNQTVSIKPLREAGSQQERMPVEDLENWLRKWLSDTTARGPVSDPPMH</sequence>
<comment type="caution">
    <text evidence="14">The sequence shown here is derived from an EMBL/GenBank/DDBJ whole genome shotgun (WGS) entry which is preliminary data.</text>
</comment>
<dbReference type="InterPro" id="IPR033656">
    <property type="entry name" value="HisRS_anticodon"/>
</dbReference>
<feature type="binding site" evidence="12">
    <location>
        <position position="131"/>
    </location>
    <ligand>
        <name>L-histidine</name>
        <dbReference type="ChEBI" id="CHEBI:57595"/>
    </ligand>
</feature>
<dbReference type="CDD" id="cd00859">
    <property type="entry name" value="HisRS_anticodon"/>
    <property type="match status" value="1"/>
</dbReference>
<dbReference type="PANTHER" id="PTHR43707:SF1">
    <property type="entry name" value="HISTIDINE--TRNA LIGASE, MITOCHONDRIAL-RELATED"/>
    <property type="match status" value="1"/>
</dbReference>
<evidence type="ECO:0000256" key="3">
    <source>
        <dbReference type="ARBA" id="ARBA00011738"/>
    </source>
</evidence>
<comment type="subcellular location">
    <subcellularLocation>
        <location evidence="1 11">Cytoplasm</location>
    </subcellularLocation>
</comment>
<dbReference type="EC" id="6.1.1.21" evidence="11"/>
<dbReference type="PIRSF" id="PIRSF001549">
    <property type="entry name" value="His-tRNA_synth"/>
    <property type="match status" value="1"/>
</dbReference>
<dbReference type="Proteomes" id="UP001359886">
    <property type="component" value="Unassembled WGS sequence"/>
</dbReference>
<evidence type="ECO:0000256" key="4">
    <source>
        <dbReference type="ARBA" id="ARBA00022490"/>
    </source>
</evidence>
<dbReference type="Gene3D" id="3.40.50.800">
    <property type="entry name" value="Anticodon-binding domain"/>
    <property type="match status" value="1"/>
</dbReference>
<evidence type="ECO:0000256" key="8">
    <source>
        <dbReference type="ARBA" id="ARBA00022917"/>
    </source>
</evidence>
<evidence type="ECO:0000256" key="1">
    <source>
        <dbReference type="ARBA" id="ARBA00004496"/>
    </source>
</evidence>
<feature type="binding site" evidence="12">
    <location>
        <position position="113"/>
    </location>
    <ligand>
        <name>L-histidine</name>
        <dbReference type="ChEBI" id="CHEBI:57595"/>
    </ligand>
</feature>
<comment type="similarity">
    <text evidence="2 11">Belongs to the class-II aminoacyl-tRNA synthetase family.</text>
</comment>
<feature type="binding site" evidence="12">
    <location>
        <begin position="262"/>
        <end position="263"/>
    </location>
    <ligand>
        <name>L-histidine</name>
        <dbReference type="ChEBI" id="CHEBI:57595"/>
    </ligand>
</feature>
<dbReference type="InterPro" id="IPR041715">
    <property type="entry name" value="HisRS-like_core"/>
</dbReference>
<gene>
    <name evidence="11 14" type="primary">hisS</name>
    <name evidence="14" type="ORF">V3330_12125</name>
</gene>
<keyword evidence="4 11" id="KW-0963">Cytoplasm</keyword>
<dbReference type="InterPro" id="IPR015807">
    <property type="entry name" value="His-tRNA-ligase"/>
</dbReference>
<dbReference type="InterPro" id="IPR004154">
    <property type="entry name" value="Anticodon-bd"/>
</dbReference>
<dbReference type="SUPFAM" id="SSF55681">
    <property type="entry name" value="Class II aaRS and biotin synthetases"/>
    <property type="match status" value="1"/>
</dbReference>
<keyword evidence="9 11" id="KW-0030">Aminoacyl-tRNA synthetase</keyword>
<dbReference type="PROSITE" id="PS50862">
    <property type="entry name" value="AA_TRNA_LIGASE_II"/>
    <property type="match status" value="1"/>
</dbReference>
<evidence type="ECO:0000256" key="11">
    <source>
        <dbReference type="HAMAP-Rule" id="MF_00127"/>
    </source>
</evidence>
<keyword evidence="6 11" id="KW-0547">Nucleotide-binding</keyword>
<dbReference type="GO" id="GO:0004821">
    <property type="term" value="F:histidine-tRNA ligase activity"/>
    <property type="evidence" value="ECO:0007669"/>
    <property type="project" value="UniProtKB-UniRule"/>
</dbReference>
<dbReference type="InterPro" id="IPR036621">
    <property type="entry name" value="Anticodon-bd_dom_sf"/>
</dbReference>
<dbReference type="Pfam" id="PF13393">
    <property type="entry name" value="tRNA-synt_His"/>
    <property type="match status" value="1"/>
</dbReference>
<dbReference type="GO" id="GO:0005737">
    <property type="term" value="C:cytoplasm"/>
    <property type="evidence" value="ECO:0007669"/>
    <property type="project" value="UniProtKB-SubCell"/>
</dbReference>
<evidence type="ECO:0000256" key="6">
    <source>
        <dbReference type="ARBA" id="ARBA00022741"/>
    </source>
</evidence>
<keyword evidence="15" id="KW-1185">Reference proteome</keyword>
<dbReference type="InterPro" id="IPR045864">
    <property type="entry name" value="aa-tRNA-synth_II/BPL/LPL"/>
</dbReference>
<comment type="catalytic activity">
    <reaction evidence="10 11">
        <text>tRNA(His) + L-histidine + ATP = L-histidyl-tRNA(His) + AMP + diphosphate + H(+)</text>
        <dbReference type="Rhea" id="RHEA:17313"/>
        <dbReference type="Rhea" id="RHEA-COMP:9665"/>
        <dbReference type="Rhea" id="RHEA-COMP:9689"/>
        <dbReference type="ChEBI" id="CHEBI:15378"/>
        <dbReference type="ChEBI" id="CHEBI:30616"/>
        <dbReference type="ChEBI" id="CHEBI:33019"/>
        <dbReference type="ChEBI" id="CHEBI:57595"/>
        <dbReference type="ChEBI" id="CHEBI:78442"/>
        <dbReference type="ChEBI" id="CHEBI:78527"/>
        <dbReference type="ChEBI" id="CHEBI:456215"/>
        <dbReference type="EC" id="6.1.1.21"/>
    </reaction>
</comment>
<dbReference type="InterPro" id="IPR006195">
    <property type="entry name" value="aa-tRNA-synth_II"/>
</dbReference>
<dbReference type="PANTHER" id="PTHR43707">
    <property type="entry name" value="HISTIDYL-TRNA SYNTHETASE"/>
    <property type="match status" value="1"/>
</dbReference>
<dbReference type="HAMAP" id="MF_00127">
    <property type="entry name" value="His_tRNA_synth"/>
    <property type="match status" value="1"/>
</dbReference>
<dbReference type="SUPFAM" id="SSF52954">
    <property type="entry name" value="Class II aaRS ABD-related"/>
    <property type="match status" value="1"/>
</dbReference>
<feature type="binding site" evidence="12">
    <location>
        <position position="258"/>
    </location>
    <ligand>
        <name>L-histidine</name>
        <dbReference type="ChEBI" id="CHEBI:57595"/>
    </ligand>
</feature>
<evidence type="ECO:0000256" key="2">
    <source>
        <dbReference type="ARBA" id="ARBA00008226"/>
    </source>
</evidence>
<dbReference type="GO" id="GO:0006427">
    <property type="term" value="P:histidyl-tRNA aminoacylation"/>
    <property type="evidence" value="ECO:0007669"/>
    <property type="project" value="UniProtKB-UniRule"/>
</dbReference>
<evidence type="ECO:0000256" key="7">
    <source>
        <dbReference type="ARBA" id="ARBA00022840"/>
    </source>
</evidence>
<evidence type="ECO:0000256" key="10">
    <source>
        <dbReference type="ARBA" id="ARBA00047639"/>
    </source>
</evidence>
<dbReference type="InterPro" id="IPR004516">
    <property type="entry name" value="HisRS/HisZ"/>
</dbReference>
<dbReference type="NCBIfam" id="TIGR00442">
    <property type="entry name" value="hisS"/>
    <property type="match status" value="1"/>
</dbReference>
<keyword evidence="5 11" id="KW-0436">Ligase</keyword>
<dbReference type="RefSeq" id="WP_354695691.1">
    <property type="nucleotide sequence ID" value="NZ_JAZHOG010000007.1"/>
</dbReference>
<evidence type="ECO:0000313" key="14">
    <source>
        <dbReference type="EMBL" id="MEJ8568373.1"/>
    </source>
</evidence>
<dbReference type="Gene3D" id="3.30.930.10">
    <property type="entry name" value="Bira Bifunctional Protein, Domain 2"/>
    <property type="match status" value="1"/>
</dbReference>
<evidence type="ECO:0000259" key="13">
    <source>
        <dbReference type="PROSITE" id="PS50862"/>
    </source>
</evidence>
<dbReference type="Pfam" id="PF03129">
    <property type="entry name" value="HGTP_anticodon"/>
    <property type="match status" value="1"/>
</dbReference>
<proteinExistence type="inferred from homology"/>
<organism evidence="14 15">
    <name type="scientific">Elongatibacter sediminis</name>
    <dbReference type="NCBI Taxonomy" id="3119006"/>
    <lineage>
        <taxon>Bacteria</taxon>
        <taxon>Pseudomonadati</taxon>
        <taxon>Pseudomonadota</taxon>
        <taxon>Gammaproteobacteria</taxon>
        <taxon>Chromatiales</taxon>
        <taxon>Wenzhouxiangellaceae</taxon>
        <taxon>Elongatibacter</taxon>
    </lineage>
</organism>
<keyword evidence="7 11" id="KW-0067">ATP-binding</keyword>
<accession>A0AAW9RDR7</accession>